<sequence>MELELGREAGLITPGLPHKNVKPTAANDFEAAKVPKESYAERMKRNFDRGTNARKNFEVNQRVYARNYRDGSKWIPGQITRKIGLAMLLVRTARGMWKRHFDQLKENLTDQNSDNSRSESADNSDSEDEVPIDLMDDEQLRAPPEEQQQLEQPQQQANAEPRRSTRKRKKPQISDPSA</sequence>
<protein>
    <submittedName>
        <fullName evidence="2">Uncharacterized protein</fullName>
    </submittedName>
</protein>
<dbReference type="EMBL" id="JBICBT010000556">
    <property type="protein sequence ID" value="KAL3109823.1"/>
    <property type="molecule type" value="Genomic_DNA"/>
</dbReference>
<proteinExistence type="predicted"/>
<feature type="compositionally biased region" description="Low complexity" evidence="1">
    <location>
        <begin position="145"/>
        <end position="159"/>
    </location>
</feature>
<reference evidence="2 3" key="1">
    <citation type="submission" date="2024-10" db="EMBL/GenBank/DDBJ databases">
        <authorList>
            <person name="Kim D."/>
        </authorList>
    </citation>
    <scope>NUCLEOTIDE SEQUENCE [LARGE SCALE GENOMIC DNA]</scope>
    <source>
        <strain evidence="2">BH-2024</strain>
    </source>
</reference>
<feature type="compositionally biased region" description="Acidic residues" evidence="1">
    <location>
        <begin position="122"/>
        <end position="137"/>
    </location>
</feature>
<name>A0ABD2L3K9_9BILA</name>
<accession>A0ABD2L3K9</accession>
<comment type="caution">
    <text evidence="2">The sequence shown here is derived from an EMBL/GenBank/DDBJ whole genome shotgun (WGS) entry which is preliminary data.</text>
</comment>
<dbReference type="AlphaFoldDB" id="A0ABD2L3K9"/>
<evidence type="ECO:0000256" key="1">
    <source>
        <dbReference type="SAM" id="MobiDB-lite"/>
    </source>
</evidence>
<dbReference type="Proteomes" id="UP001620626">
    <property type="component" value="Unassembled WGS sequence"/>
</dbReference>
<evidence type="ECO:0000313" key="2">
    <source>
        <dbReference type="EMBL" id="KAL3109823.1"/>
    </source>
</evidence>
<gene>
    <name evidence="2" type="ORF">niasHT_013040</name>
</gene>
<organism evidence="2 3">
    <name type="scientific">Heterodera trifolii</name>
    <dbReference type="NCBI Taxonomy" id="157864"/>
    <lineage>
        <taxon>Eukaryota</taxon>
        <taxon>Metazoa</taxon>
        <taxon>Ecdysozoa</taxon>
        <taxon>Nematoda</taxon>
        <taxon>Chromadorea</taxon>
        <taxon>Rhabditida</taxon>
        <taxon>Tylenchina</taxon>
        <taxon>Tylenchomorpha</taxon>
        <taxon>Tylenchoidea</taxon>
        <taxon>Heteroderidae</taxon>
        <taxon>Heteroderinae</taxon>
        <taxon>Heterodera</taxon>
    </lineage>
</organism>
<keyword evidence="3" id="KW-1185">Reference proteome</keyword>
<evidence type="ECO:0000313" key="3">
    <source>
        <dbReference type="Proteomes" id="UP001620626"/>
    </source>
</evidence>
<feature type="region of interest" description="Disordered" evidence="1">
    <location>
        <begin position="107"/>
        <end position="178"/>
    </location>
</feature>